<evidence type="ECO:0000313" key="2">
    <source>
        <dbReference type="EMBL" id="KAH9421085.1"/>
    </source>
</evidence>
<protein>
    <submittedName>
        <fullName evidence="2">Uncharacterized protein</fullName>
    </submittedName>
</protein>
<reference evidence="2 3" key="1">
    <citation type="journal article" date="2018" name="J. Allergy Clin. Immunol.">
        <title>High-quality assembly of Dermatophagoides pteronyssinus genome and transcriptome reveals a wide range of novel allergens.</title>
        <authorList>
            <person name="Liu X.Y."/>
            <person name="Yang K.Y."/>
            <person name="Wang M.Q."/>
            <person name="Kwok J.S."/>
            <person name="Zeng X."/>
            <person name="Yang Z."/>
            <person name="Xiao X.J."/>
            <person name="Lau C.P."/>
            <person name="Li Y."/>
            <person name="Huang Z.M."/>
            <person name="Ba J.G."/>
            <person name="Yim A.K."/>
            <person name="Ouyang C.Y."/>
            <person name="Ngai S.M."/>
            <person name="Chan T.F."/>
            <person name="Leung E.L."/>
            <person name="Liu L."/>
            <person name="Liu Z.G."/>
            <person name="Tsui S.K."/>
        </authorList>
    </citation>
    <scope>NUCLEOTIDE SEQUENCE [LARGE SCALE GENOMIC DNA]</scope>
    <source>
        <strain evidence="2">Derp</strain>
    </source>
</reference>
<sequence length="77" mass="9442">MLWFYKDLMNMILLSVWWHLQHLKIKKFGWNIMSKFAEHNPIQPLKKKIVFEVLTDDNLTTTNKLSKYYQVLTAYFF</sequence>
<gene>
    <name evidence="2" type="ORF">DERP_001527</name>
</gene>
<evidence type="ECO:0000313" key="3">
    <source>
        <dbReference type="Proteomes" id="UP000887458"/>
    </source>
</evidence>
<dbReference type="EMBL" id="NJHN03000047">
    <property type="protein sequence ID" value="KAH9421085.1"/>
    <property type="molecule type" value="Genomic_DNA"/>
</dbReference>
<dbReference type="Proteomes" id="UP000887458">
    <property type="component" value="Unassembled WGS sequence"/>
</dbReference>
<keyword evidence="3" id="KW-1185">Reference proteome</keyword>
<keyword evidence="1" id="KW-0732">Signal</keyword>
<feature type="chain" id="PRO_5045436284" evidence="1">
    <location>
        <begin position="19"/>
        <end position="77"/>
    </location>
</feature>
<accession>A0ABQ8JER1</accession>
<comment type="caution">
    <text evidence="2">The sequence shown here is derived from an EMBL/GenBank/DDBJ whole genome shotgun (WGS) entry which is preliminary data.</text>
</comment>
<name>A0ABQ8JER1_DERPT</name>
<reference evidence="2 3" key="2">
    <citation type="journal article" date="2022" name="Mol. Biol. Evol.">
        <title>Comparative Genomics Reveals Insights into the Divergent Evolution of Astigmatic Mites and Household Pest Adaptations.</title>
        <authorList>
            <person name="Xiong Q."/>
            <person name="Wan A.T."/>
            <person name="Liu X."/>
            <person name="Fung C.S."/>
            <person name="Xiao X."/>
            <person name="Malainual N."/>
            <person name="Hou J."/>
            <person name="Wang L."/>
            <person name="Wang M."/>
            <person name="Yang K.Y."/>
            <person name="Cui Y."/>
            <person name="Leung E.L."/>
            <person name="Nong W."/>
            <person name="Shin S.K."/>
            <person name="Au S.W."/>
            <person name="Jeong K.Y."/>
            <person name="Chew F.T."/>
            <person name="Hui J.H."/>
            <person name="Leung T.F."/>
            <person name="Tungtrongchitr A."/>
            <person name="Zhong N."/>
            <person name="Liu Z."/>
            <person name="Tsui S.K."/>
        </authorList>
    </citation>
    <scope>NUCLEOTIDE SEQUENCE [LARGE SCALE GENOMIC DNA]</scope>
    <source>
        <strain evidence="2">Derp</strain>
    </source>
</reference>
<proteinExistence type="predicted"/>
<organism evidence="2 3">
    <name type="scientific">Dermatophagoides pteronyssinus</name>
    <name type="common">European house dust mite</name>
    <dbReference type="NCBI Taxonomy" id="6956"/>
    <lineage>
        <taxon>Eukaryota</taxon>
        <taxon>Metazoa</taxon>
        <taxon>Ecdysozoa</taxon>
        <taxon>Arthropoda</taxon>
        <taxon>Chelicerata</taxon>
        <taxon>Arachnida</taxon>
        <taxon>Acari</taxon>
        <taxon>Acariformes</taxon>
        <taxon>Sarcoptiformes</taxon>
        <taxon>Astigmata</taxon>
        <taxon>Psoroptidia</taxon>
        <taxon>Analgoidea</taxon>
        <taxon>Pyroglyphidae</taxon>
        <taxon>Dermatophagoidinae</taxon>
        <taxon>Dermatophagoides</taxon>
    </lineage>
</organism>
<evidence type="ECO:0000256" key="1">
    <source>
        <dbReference type="SAM" id="SignalP"/>
    </source>
</evidence>
<feature type="signal peptide" evidence="1">
    <location>
        <begin position="1"/>
        <end position="18"/>
    </location>
</feature>